<accession>A0A5J6Z6H0</accession>
<keyword evidence="10" id="KW-1185">Reference proteome</keyword>
<dbReference type="Pfam" id="PF09678">
    <property type="entry name" value="Caa3_CtaG"/>
    <property type="match status" value="1"/>
</dbReference>
<evidence type="ECO:0000256" key="5">
    <source>
        <dbReference type="ARBA" id="ARBA00023136"/>
    </source>
</evidence>
<feature type="compositionally biased region" description="Polar residues" evidence="6">
    <location>
        <begin position="738"/>
        <end position="747"/>
    </location>
</feature>
<feature type="transmembrane region" description="Helical" evidence="7">
    <location>
        <begin position="443"/>
        <end position="465"/>
    </location>
</feature>
<organism evidence="9 10">
    <name type="scientific">Corynebacterium urogenitale</name>
    <dbReference type="NCBI Taxonomy" id="2487892"/>
    <lineage>
        <taxon>Bacteria</taxon>
        <taxon>Bacillati</taxon>
        <taxon>Actinomycetota</taxon>
        <taxon>Actinomycetes</taxon>
        <taxon>Mycobacteriales</taxon>
        <taxon>Corynebacteriaceae</taxon>
        <taxon>Corynebacterium</taxon>
    </lineage>
</organism>
<dbReference type="Proteomes" id="UP000326711">
    <property type="component" value="Chromosome"/>
</dbReference>
<evidence type="ECO:0000259" key="8">
    <source>
        <dbReference type="Pfam" id="PF05425"/>
    </source>
</evidence>
<evidence type="ECO:0000313" key="9">
    <source>
        <dbReference type="EMBL" id="QFQ01961.1"/>
    </source>
</evidence>
<dbReference type="PANTHER" id="PTHR34820">
    <property type="entry name" value="INNER MEMBRANE PROTEIN YEBZ"/>
    <property type="match status" value="1"/>
</dbReference>
<keyword evidence="5 7" id="KW-0472">Membrane</keyword>
<gene>
    <name evidence="9" type="ORF">CUROG_02880</name>
</gene>
<feature type="transmembrane region" description="Helical" evidence="7">
    <location>
        <begin position="477"/>
        <end position="497"/>
    </location>
</feature>
<dbReference type="PANTHER" id="PTHR34820:SF4">
    <property type="entry name" value="INNER MEMBRANE PROTEIN YEBZ"/>
    <property type="match status" value="1"/>
</dbReference>
<feature type="transmembrane region" description="Helical" evidence="7">
    <location>
        <begin position="234"/>
        <end position="253"/>
    </location>
</feature>
<feature type="domain" description="Copper resistance protein D" evidence="8">
    <location>
        <begin position="265"/>
        <end position="370"/>
    </location>
</feature>
<feature type="transmembrane region" description="Helical" evidence="7">
    <location>
        <begin position="44"/>
        <end position="66"/>
    </location>
</feature>
<feature type="transmembrane region" description="Helical" evidence="7">
    <location>
        <begin position="349"/>
        <end position="370"/>
    </location>
</feature>
<name>A0A5J6Z6H0_9CORY</name>
<dbReference type="EMBL" id="CP045032">
    <property type="protein sequence ID" value="QFQ01961.1"/>
    <property type="molecule type" value="Genomic_DNA"/>
</dbReference>
<evidence type="ECO:0000313" key="10">
    <source>
        <dbReference type="Proteomes" id="UP000326711"/>
    </source>
</evidence>
<dbReference type="InterPro" id="IPR008457">
    <property type="entry name" value="Cu-R_CopD_dom"/>
</dbReference>
<dbReference type="Pfam" id="PF05425">
    <property type="entry name" value="CopD"/>
    <property type="match status" value="1"/>
</dbReference>
<feature type="transmembrane region" description="Helical" evidence="7">
    <location>
        <begin position="177"/>
        <end position="195"/>
    </location>
</feature>
<evidence type="ECO:0000256" key="1">
    <source>
        <dbReference type="ARBA" id="ARBA00004651"/>
    </source>
</evidence>
<evidence type="ECO:0000256" key="7">
    <source>
        <dbReference type="SAM" id="Phobius"/>
    </source>
</evidence>
<evidence type="ECO:0000256" key="2">
    <source>
        <dbReference type="ARBA" id="ARBA00022475"/>
    </source>
</evidence>
<evidence type="ECO:0000256" key="3">
    <source>
        <dbReference type="ARBA" id="ARBA00022692"/>
    </source>
</evidence>
<feature type="transmembrane region" description="Helical" evidence="7">
    <location>
        <begin position="86"/>
        <end position="108"/>
    </location>
</feature>
<proteinExistence type="predicted"/>
<evidence type="ECO:0000256" key="4">
    <source>
        <dbReference type="ARBA" id="ARBA00022989"/>
    </source>
</evidence>
<feature type="transmembrane region" description="Helical" evidence="7">
    <location>
        <begin position="129"/>
        <end position="148"/>
    </location>
</feature>
<evidence type="ECO:0000256" key="6">
    <source>
        <dbReference type="SAM" id="MobiDB-lite"/>
    </source>
</evidence>
<feature type="transmembrane region" description="Helical" evidence="7">
    <location>
        <begin position="411"/>
        <end position="431"/>
    </location>
</feature>
<dbReference type="InterPro" id="IPR019108">
    <property type="entry name" value="Caa3_assmbl_CtaG-rel"/>
</dbReference>
<feature type="transmembrane region" description="Helical" evidence="7">
    <location>
        <begin position="526"/>
        <end position="546"/>
    </location>
</feature>
<dbReference type="AlphaFoldDB" id="A0A5J6Z6H0"/>
<comment type="subcellular location">
    <subcellularLocation>
        <location evidence="1">Cell membrane</location>
        <topology evidence="1">Multi-pass membrane protein</topology>
    </subcellularLocation>
</comment>
<sequence>MPCHSNVEYMGAGGTVTSMSEHIGTPATKPAELPSPQKLSSPGLVYVLATVVAGLVAAIIGFAFTGDSLALLGIPDPGPVTTIGLPLLRSAGTLIACIGIGGFLMSALGTPPRKDGYLDLDGFRASRTGTWSMFLWAVVAFVMIPMSLSDVSGQPLKEALQPAYWSVALEQVSTAKAWQWVGIFALVAGVCSLLTRKWIWQPVFLAISIVSLIPLALDGHSASGGDHDYGVNSLLWHMVFAAVWVGGLIALIAHAKRRGPHLAVITKRYSFVALCAIITLAISGVINASLRMQWVEWVSSGYGLVVTGKAALILVLGFIGWRHRAAIIPQLEKAEGDGGSFGAAQRRPFIRLATVEVLIMAVTMGMAVSLSRIPPPAPANVDLTRMDVLLGYTITQPPSLAAFLTHWRFDLVFGVGALILQALYMWAYFTLRKRGVEWPISRLLWWTGGNIMLLVSTSSGLGMYAMAMFGPHMLQHMLLSMAIPIFWVLGGPMTLFLRALPPAGRNGVAGPREWLVVFINNPFSRFLTNPIVAGVQFVVGFYYLYLSPLFDWMAPQHGGHLFMMGHFIISGYVFYWVIIGVDAAPRQLSPFVKMMTLLAVTAFHAWFGIAMMQMSEPLNEQFYLSLELPFEVDLMHQQLVGGGIAWAIGEIPLIIVSIAHGVQWVRTDRRESERYDRKEDRTGEQDLAAYNQMLAGLAAGGPDASLSQYYGESYREDEVQGALHSEKHRRQHNRRSSDTQQTPEDGA</sequence>
<feature type="transmembrane region" description="Helical" evidence="7">
    <location>
        <begin position="558"/>
        <end position="579"/>
    </location>
</feature>
<protein>
    <submittedName>
        <fullName evidence="9">Cytochrome c oxidase caa3 assembly factor</fullName>
    </submittedName>
</protein>
<dbReference type="InterPro" id="IPR032694">
    <property type="entry name" value="CopC/D"/>
</dbReference>
<dbReference type="GO" id="GO:0006825">
    <property type="term" value="P:copper ion transport"/>
    <property type="evidence" value="ECO:0007669"/>
    <property type="project" value="InterPro"/>
</dbReference>
<feature type="transmembrane region" description="Helical" evidence="7">
    <location>
        <begin position="644"/>
        <end position="665"/>
    </location>
</feature>
<keyword evidence="2" id="KW-1003">Cell membrane</keyword>
<feature type="region of interest" description="Disordered" evidence="6">
    <location>
        <begin position="717"/>
        <end position="747"/>
    </location>
</feature>
<feature type="transmembrane region" description="Helical" evidence="7">
    <location>
        <begin position="269"/>
        <end position="290"/>
    </location>
</feature>
<feature type="transmembrane region" description="Helical" evidence="7">
    <location>
        <begin position="591"/>
        <end position="612"/>
    </location>
</feature>
<feature type="transmembrane region" description="Helical" evidence="7">
    <location>
        <begin position="302"/>
        <end position="321"/>
    </location>
</feature>
<keyword evidence="4 7" id="KW-1133">Transmembrane helix</keyword>
<reference evidence="10" key="1">
    <citation type="submission" date="2019-10" db="EMBL/GenBank/DDBJ databases">
        <title>Complete genome sequence of Corynebacterium urogenitalis DSM 108747, isolated from the genital tract of a cow.</title>
        <authorList>
            <person name="Ruckert C."/>
            <person name="Ballas P."/>
            <person name="Wagener K."/>
            <person name="Drillich M."/>
            <person name="Kaempfer P."/>
            <person name="Busse H.-J."/>
            <person name="Ehling-Schulz M."/>
        </authorList>
    </citation>
    <scope>NUCLEOTIDE SEQUENCE [LARGE SCALE GENOMIC DNA]</scope>
    <source>
        <strain evidence="10">LMM 1652</strain>
    </source>
</reference>
<keyword evidence="3 7" id="KW-0812">Transmembrane</keyword>
<dbReference type="GO" id="GO:0005886">
    <property type="term" value="C:plasma membrane"/>
    <property type="evidence" value="ECO:0007669"/>
    <property type="project" value="UniProtKB-SubCell"/>
</dbReference>
<feature type="transmembrane region" description="Helical" evidence="7">
    <location>
        <begin position="202"/>
        <end position="222"/>
    </location>
</feature>
<dbReference type="KEGG" id="cuo:CUROG_02880"/>